<gene>
    <name evidence="1" type="ORF">BDW47DRAFT_104498</name>
</gene>
<dbReference type="EMBL" id="KZ559133">
    <property type="protein sequence ID" value="PLB38900.1"/>
    <property type="molecule type" value="Genomic_DNA"/>
</dbReference>
<dbReference type="RefSeq" id="XP_024672912.1">
    <property type="nucleotide sequence ID" value="XM_024812344.1"/>
</dbReference>
<keyword evidence="2" id="KW-1185">Reference proteome</keyword>
<name>A0A2I2FE44_ASPCN</name>
<dbReference type="PROSITE" id="PS51257">
    <property type="entry name" value="PROKAR_LIPOPROTEIN"/>
    <property type="match status" value="1"/>
</dbReference>
<dbReference type="GeneID" id="36519504"/>
<organism evidence="1 2">
    <name type="scientific">Aspergillus candidus</name>
    <dbReference type="NCBI Taxonomy" id="41067"/>
    <lineage>
        <taxon>Eukaryota</taxon>
        <taxon>Fungi</taxon>
        <taxon>Dikarya</taxon>
        <taxon>Ascomycota</taxon>
        <taxon>Pezizomycotina</taxon>
        <taxon>Eurotiomycetes</taxon>
        <taxon>Eurotiomycetidae</taxon>
        <taxon>Eurotiales</taxon>
        <taxon>Aspergillaceae</taxon>
        <taxon>Aspergillus</taxon>
        <taxon>Aspergillus subgen. Circumdati</taxon>
    </lineage>
</organism>
<reference evidence="1 2" key="1">
    <citation type="submission" date="2017-12" db="EMBL/GenBank/DDBJ databases">
        <authorList>
            <consortium name="DOE Joint Genome Institute"/>
            <person name="Haridas S."/>
            <person name="Kjaerbolling I."/>
            <person name="Vesth T.C."/>
            <person name="Frisvad J.C."/>
            <person name="Nybo J.L."/>
            <person name="Theobald S."/>
            <person name="Kuo A."/>
            <person name="Bowyer P."/>
            <person name="Matsuda Y."/>
            <person name="Mondo S."/>
            <person name="Lyhne E.K."/>
            <person name="Kogle M.E."/>
            <person name="Clum A."/>
            <person name="Lipzen A."/>
            <person name="Salamov A."/>
            <person name="Ngan C.Y."/>
            <person name="Daum C."/>
            <person name="Chiniquy J."/>
            <person name="Barry K."/>
            <person name="LaButti K."/>
            <person name="Simmons B.A."/>
            <person name="Magnuson J.K."/>
            <person name="Mortensen U.H."/>
            <person name="Larsen T.O."/>
            <person name="Grigoriev I.V."/>
            <person name="Baker S.E."/>
            <person name="Andersen M.R."/>
            <person name="Nordberg H.P."/>
            <person name="Cantor M.N."/>
            <person name="Hua S.X."/>
        </authorList>
    </citation>
    <scope>NUCLEOTIDE SEQUENCE [LARGE SCALE GENOMIC DNA]</scope>
    <source>
        <strain evidence="1 2">CBS 102.13</strain>
    </source>
</reference>
<dbReference type="Proteomes" id="UP000234585">
    <property type="component" value="Unassembled WGS sequence"/>
</dbReference>
<protein>
    <submittedName>
        <fullName evidence="1">Uncharacterized protein</fullName>
    </submittedName>
</protein>
<evidence type="ECO:0000313" key="1">
    <source>
        <dbReference type="EMBL" id="PLB38900.1"/>
    </source>
</evidence>
<sequence length="57" mass="6231">MSHVRKKGLQEALTTSPWSFGSCIGSIASWSRLPAVRSPPPMAQSARVNLYLLEMSV</sequence>
<feature type="non-terminal residue" evidence="1">
    <location>
        <position position="57"/>
    </location>
</feature>
<accession>A0A2I2FE44</accession>
<evidence type="ECO:0000313" key="2">
    <source>
        <dbReference type="Proteomes" id="UP000234585"/>
    </source>
</evidence>
<proteinExistence type="predicted"/>
<dbReference type="AlphaFoldDB" id="A0A2I2FE44"/>